<keyword evidence="3" id="KW-0808">Transferase</keyword>
<dbReference type="RefSeq" id="WP_133758748.1">
    <property type="nucleotide sequence ID" value="NZ_SOBW01000009.1"/>
</dbReference>
<reference evidence="3 4" key="1">
    <citation type="submission" date="2019-03" db="EMBL/GenBank/DDBJ databases">
        <title>Genomic Encyclopedia of Archaeal and Bacterial Type Strains, Phase II (KMG-II): from individual species to whole genera.</title>
        <authorList>
            <person name="Goeker M."/>
        </authorList>
    </citation>
    <scope>NUCLEOTIDE SEQUENCE [LARGE SCALE GENOMIC DNA]</scope>
    <source>
        <strain evidence="3 4">DSM 28135</strain>
    </source>
</reference>
<protein>
    <submittedName>
        <fullName evidence="3">Glycosyltransferase involved in cell wall biosynthesis</fullName>
    </submittedName>
</protein>
<accession>A0A4R7PJD1</accession>
<dbReference type="GO" id="GO:0016757">
    <property type="term" value="F:glycosyltransferase activity"/>
    <property type="evidence" value="ECO:0007669"/>
    <property type="project" value="InterPro"/>
</dbReference>
<feature type="domain" description="Glycosyltransferase subfamily 4-like N-terminal" evidence="2">
    <location>
        <begin position="19"/>
        <end position="167"/>
    </location>
</feature>
<evidence type="ECO:0000259" key="2">
    <source>
        <dbReference type="Pfam" id="PF13439"/>
    </source>
</evidence>
<dbReference type="Pfam" id="PF13439">
    <property type="entry name" value="Glyco_transf_4"/>
    <property type="match status" value="1"/>
</dbReference>
<evidence type="ECO:0000313" key="4">
    <source>
        <dbReference type="Proteomes" id="UP000294689"/>
    </source>
</evidence>
<dbReference type="SUPFAM" id="SSF53756">
    <property type="entry name" value="UDP-Glycosyltransferase/glycogen phosphorylase"/>
    <property type="match status" value="1"/>
</dbReference>
<dbReference type="Proteomes" id="UP000294689">
    <property type="component" value="Unassembled WGS sequence"/>
</dbReference>
<dbReference type="Pfam" id="PF00534">
    <property type="entry name" value="Glycos_transf_1"/>
    <property type="match status" value="1"/>
</dbReference>
<dbReference type="Gene3D" id="3.40.50.2000">
    <property type="entry name" value="Glycogen Phosphorylase B"/>
    <property type="match status" value="2"/>
</dbReference>
<name>A0A4R7PJD1_9FLAO</name>
<evidence type="ECO:0000313" key="3">
    <source>
        <dbReference type="EMBL" id="TDU34414.1"/>
    </source>
</evidence>
<keyword evidence="4" id="KW-1185">Reference proteome</keyword>
<dbReference type="EMBL" id="SOBW01000009">
    <property type="protein sequence ID" value="TDU34414.1"/>
    <property type="molecule type" value="Genomic_DNA"/>
</dbReference>
<dbReference type="OrthoDB" id="7560678at2"/>
<dbReference type="PANTHER" id="PTHR12526">
    <property type="entry name" value="GLYCOSYLTRANSFERASE"/>
    <property type="match status" value="1"/>
</dbReference>
<evidence type="ECO:0000259" key="1">
    <source>
        <dbReference type="Pfam" id="PF00534"/>
    </source>
</evidence>
<dbReference type="AlphaFoldDB" id="A0A4R7PJD1"/>
<feature type="domain" description="Glycosyl transferase family 1" evidence="1">
    <location>
        <begin position="175"/>
        <end position="336"/>
    </location>
</feature>
<dbReference type="CDD" id="cd03801">
    <property type="entry name" value="GT4_PimA-like"/>
    <property type="match status" value="1"/>
</dbReference>
<dbReference type="InterPro" id="IPR001296">
    <property type="entry name" value="Glyco_trans_1"/>
</dbReference>
<gene>
    <name evidence="3" type="ORF">BXY82_2735</name>
</gene>
<organism evidence="3 4">
    <name type="scientific">Gelidibacter sediminis</name>
    <dbReference type="NCBI Taxonomy" id="1608710"/>
    <lineage>
        <taxon>Bacteria</taxon>
        <taxon>Pseudomonadati</taxon>
        <taxon>Bacteroidota</taxon>
        <taxon>Flavobacteriia</taxon>
        <taxon>Flavobacteriales</taxon>
        <taxon>Flavobacteriaceae</taxon>
        <taxon>Gelidibacter</taxon>
    </lineage>
</organism>
<sequence>MKLKKTRILFTISNFNTAGSGKVVYDLAKGLDPNVFEVEIACGSREGAFFKVVETLGLPIHIFETKTSYRPYQTLLFRIWKISKFYKKHNFDVIHSWQWSSDWTEALAARLVGVKWVYTKKAMGFNNRHWHIKSYLAHFIITINEEMRGYFPNKKAQALIPLGIDTNYYKTDAVPKRSEVNSKKFNIITVANLVPVKGIQVLIEALHKLKDQNVTLAILGDCDTDYGRAMIELSSHLGMQEQIRFYGKQLDVRPYLSAADLYVIPTLDEGRREGMPMALVEAMSMGIPVLGSDITGINYVLKDFKNLLYSAGDIDELVLKIKGFQAMDREERLALGKELRLYCNTNFAMHSFITAHENLYKSLLKNE</sequence>
<comment type="caution">
    <text evidence="3">The sequence shown here is derived from an EMBL/GenBank/DDBJ whole genome shotgun (WGS) entry which is preliminary data.</text>
</comment>
<dbReference type="InterPro" id="IPR028098">
    <property type="entry name" value="Glyco_trans_4-like_N"/>
</dbReference>
<proteinExistence type="predicted"/>